<protein>
    <recommendedName>
        <fullName evidence="4">DUF3169 family protein</fullName>
    </recommendedName>
</protein>
<sequence>MKKIKRDTIILLSSFWCVGMVTIFLKSIDTISQMVTPAWMLIFLTGIIGISALTAILLVVYVWQAWIDYKQAKQASFFHFLWTDSSINEEDERSIKISERALKKSNEYTEGIVAILFLLLVVSGVPSVSTVQLILALLLVFSIKTVSYYLLTKKGYYT</sequence>
<evidence type="ECO:0000313" key="2">
    <source>
        <dbReference type="EMBL" id="EOL41648.1"/>
    </source>
</evidence>
<evidence type="ECO:0008006" key="4">
    <source>
        <dbReference type="Google" id="ProtNLM"/>
    </source>
</evidence>
<feature type="transmembrane region" description="Helical" evidence="1">
    <location>
        <begin position="9"/>
        <end position="28"/>
    </location>
</feature>
<dbReference type="HOGENOM" id="CLU_1666711_0_0_9"/>
<dbReference type="STRING" id="154621.RV11_GL002829"/>
<dbReference type="EMBL" id="AJAT01000018">
    <property type="protein sequence ID" value="EOL41648.1"/>
    <property type="molecule type" value="Genomic_DNA"/>
</dbReference>
<evidence type="ECO:0000313" key="3">
    <source>
        <dbReference type="Proteomes" id="UP000013785"/>
    </source>
</evidence>
<dbReference type="RefSeq" id="WP_010769844.1">
    <property type="nucleotide sequence ID" value="NZ_ASWE01000001.1"/>
</dbReference>
<keyword evidence="1" id="KW-1133">Transmembrane helix</keyword>
<keyword evidence="1" id="KW-0812">Transmembrane</keyword>
<comment type="caution">
    <text evidence="2">The sequence shown here is derived from an EMBL/GenBank/DDBJ whole genome shotgun (WGS) entry which is preliminary data.</text>
</comment>
<feature type="transmembrane region" description="Helical" evidence="1">
    <location>
        <begin position="40"/>
        <end position="63"/>
    </location>
</feature>
<accession>R3TKQ2</accession>
<reference evidence="2 3" key="1">
    <citation type="submission" date="2013-02" db="EMBL/GenBank/DDBJ databases">
        <title>The Genome Sequence of Enterococcus phoeniculicola BAA-412.</title>
        <authorList>
            <consortium name="The Broad Institute Genome Sequencing Platform"/>
            <consortium name="The Broad Institute Genome Sequencing Center for Infectious Disease"/>
            <person name="Earl A.M."/>
            <person name="Gilmore M.S."/>
            <person name="Lebreton F."/>
            <person name="Walker B."/>
            <person name="Young S.K."/>
            <person name="Zeng Q."/>
            <person name="Gargeya S."/>
            <person name="Fitzgerald M."/>
            <person name="Haas B."/>
            <person name="Abouelleil A."/>
            <person name="Alvarado L."/>
            <person name="Arachchi H.M."/>
            <person name="Berlin A.M."/>
            <person name="Chapman S.B."/>
            <person name="Dewar J."/>
            <person name="Goldberg J."/>
            <person name="Griggs A."/>
            <person name="Gujja S."/>
            <person name="Hansen M."/>
            <person name="Howarth C."/>
            <person name="Imamovic A."/>
            <person name="Larimer J."/>
            <person name="McCowan C."/>
            <person name="Murphy C."/>
            <person name="Neiman D."/>
            <person name="Pearson M."/>
            <person name="Priest M."/>
            <person name="Roberts A."/>
            <person name="Saif S."/>
            <person name="Shea T."/>
            <person name="Sisk P."/>
            <person name="Sykes S."/>
            <person name="Wortman J."/>
            <person name="Nusbaum C."/>
            <person name="Birren B."/>
        </authorList>
    </citation>
    <scope>NUCLEOTIDE SEQUENCE [LARGE SCALE GENOMIC DNA]</scope>
    <source>
        <strain evidence="2 3">ATCC BAA-412</strain>
    </source>
</reference>
<dbReference type="PATRIC" id="fig|1158610.3.peg.3201"/>
<evidence type="ECO:0000256" key="1">
    <source>
        <dbReference type="SAM" id="Phobius"/>
    </source>
</evidence>
<keyword evidence="1" id="KW-0472">Membrane</keyword>
<dbReference type="OrthoDB" id="9960716at2"/>
<keyword evidence="3" id="KW-1185">Reference proteome</keyword>
<dbReference type="AlphaFoldDB" id="R3TKQ2"/>
<organism evidence="2 3">
    <name type="scientific">Enterococcus phoeniculicola ATCC BAA-412</name>
    <dbReference type="NCBI Taxonomy" id="1158610"/>
    <lineage>
        <taxon>Bacteria</taxon>
        <taxon>Bacillati</taxon>
        <taxon>Bacillota</taxon>
        <taxon>Bacilli</taxon>
        <taxon>Lactobacillales</taxon>
        <taxon>Enterococcaceae</taxon>
        <taxon>Enterococcus</taxon>
    </lineage>
</organism>
<gene>
    <name evidence="2" type="ORF">UC3_03213</name>
</gene>
<feature type="transmembrane region" description="Helical" evidence="1">
    <location>
        <begin position="108"/>
        <end position="125"/>
    </location>
</feature>
<name>R3TKQ2_9ENTE</name>
<feature type="transmembrane region" description="Helical" evidence="1">
    <location>
        <begin position="131"/>
        <end position="151"/>
    </location>
</feature>
<proteinExistence type="predicted"/>
<dbReference type="Proteomes" id="UP000013785">
    <property type="component" value="Unassembled WGS sequence"/>
</dbReference>